<feature type="domain" description="RPAP1 C-terminal" evidence="5">
    <location>
        <begin position="167"/>
        <end position="232"/>
    </location>
</feature>
<dbReference type="OrthoDB" id="348201at2759"/>
<organism evidence="8 9">
    <name type="scientific">Cinara cedri</name>
    <dbReference type="NCBI Taxonomy" id="506608"/>
    <lineage>
        <taxon>Eukaryota</taxon>
        <taxon>Metazoa</taxon>
        <taxon>Ecdysozoa</taxon>
        <taxon>Arthropoda</taxon>
        <taxon>Hexapoda</taxon>
        <taxon>Insecta</taxon>
        <taxon>Pterygota</taxon>
        <taxon>Neoptera</taxon>
        <taxon>Paraneoptera</taxon>
        <taxon>Hemiptera</taxon>
        <taxon>Sternorrhyncha</taxon>
        <taxon>Aphidomorpha</taxon>
        <taxon>Aphidoidea</taxon>
        <taxon>Aphididae</taxon>
        <taxon>Lachninae</taxon>
        <taxon>Cinara</taxon>
    </lineage>
</organism>
<evidence type="ECO:0000256" key="4">
    <source>
        <dbReference type="ARBA" id="ARBA00023242"/>
    </source>
</evidence>
<reference evidence="8 9" key="1">
    <citation type="submission" date="2019-08" db="EMBL/GenBank/DDBJ databases">
        <authorList>
            <person name="Alioto T."/>
            <person name="Alioto T."/>
            <person name="Gomez Garrido J."/>
        </authorList>
    </citation>
    <scope>NUCLEOTIDE SEQUENCE [LARGE SCALE GENOMIC DNA]</scope>
</reference>
<sequence length="954" mass="109290">MTTNSRKPSLFALKMQKKTNRQNNLLLENAETELSENSFGANSVILCGAEANDIHKENVEKLTSMSVEEILKAKSELLNSMDDKLIAFLKSKRNTDCKIGKYGFKQKDSERVQLIKSQNITEDKTKNLSHIKELVNSGLNMDVIEEEKLGWTGDVNVENQNPDVYTARFGLDGKLLPYIIENKTTVDGLHHHGEEQHRPGYTIDELYSFLRKNHAPQRILALDVLSKIIVNAHEYDSVLTEPLLCSLTNSGVFILFRMALDDTNIAIITNALKALANLFSRKSDRKVLTSLSGCNCDIALPVYTVAEAEIDQQELDKLSDFDLVVLDLIQGALRTDLILRLEYIVFNMNVGLNSLVDISEIFTGIASRGETYAIAVVETNLYKHIYKLVFTNLQSDNLSETFVFLTRVIISQSVKCALKVLELKILDFIFKYINIPTKTPLLLECLYLWQTFFEYKLAGQTITELANLVLKFVDHSVGLSANLTKTDLSLMSASLSLIDSALRNFGHIYIDPVYQLAEVILAKLINSSNLLDFETSKLIGNCFAVLSSQNLKFESVSLKAVTYLDKHFGNFCEILCKKSWLTSNYVNNSPKCYPNLGYINLLLNEGEPLFMLIGLMKFIDKNPKNFNVPLQFWTYLNKLMKSPIEVSHWYSKYEIIFIMCTLKTLVNNNFKTDLIHKIAVTLLPFIPKYMTEELCYTFDLYFNSNYVECIKHEYNFKILKSFYNLLIPNTKSTQASILITELNPVLPKDWLFLPILKIHETSKNFKSSTEGETLLKEALTNVLFMETHYSEICNQTPLAARYCRVACAFMCGRRGTIFHEVKSVLNQIWHIYASQNQLLNFKDPIPGIESFYDFYKTLSEHYMSVSYSDPVFGAYVLLPLQRKHSVELRKLVWSEIDLPETINIDEEHLNRIPLHNYTQPVETNKELLQMYTRAEGLRRKLILYKIAMTHLKQL</sequence>
<dbReference type="InterPro" id="IPR039913">
    <property type="entry name" value="RPAP1/Rba50"/>
</dbReference>
<evidence type="ECO:0000256" key="2">
    <source>
        <dbReference type="ARBA" id="ARBA00009953"/>
    </source>
</evidence>
<name>A0A5E4NLH0_9HEMI</name>
<evidence type="ECO:0000259" key="7">
    <source>
        <dbReference type="Pfam" id="PF25766"/>
    </source>
</evidence>
<evidence type="ECO:0000313" key="8">
    <source>
        <dbReference type="EMBL" id="VVC45802.1"/>
    </source>
</evidence>
<dbReference type="Pfam" id="PF08621">
    <property type="entry name" value="RPAP1_N"/>
    <property type="match status" value="1"/>
</dbReference>
<dbReference type="Pfam" id="PF08620">
    <property type="entry name" value="RPAP1_C"/>
    <property type="match status" value="1"/>
</dbReference>
<proteinExistence type="inferred from homology"/>
<dbReference type="AlphaFoldDB" id="A0A5E4NLH0"/>
<evidence type="ECO:0000256" key="1">
    <source>
        <dbReference type="ARBA" id="ARBA00004123"/>
    </source>
</evidence>
<feature type="domain" description="RPAP1 N-terminal" evidence="6">
    <location>
        <begin position="53"/>
        <end position="96"/>
    </location>
</feature>
<dbReference type="Proteomes" id="UP000325440">
    <property type="component" value="Unassembled WGS sequence"/>
</dbReference>
<dbReference type="InterPro" id="IPR016024">
    <property type="entry name" value="ARM-type_fold"/>
</dbReference>
<dbReference type="EMBL" id="CABPRJ010002413">
    <property type="protein sequence ID" value="VVC45802.1"/>
    <property type="molecule type" value="Genomic_DNA"/>
</dbReference>
<protein>
    <submittedName>
        <fullName evidence="8">Armadillo-type fold,RNA polymerase II-associated protein 1, N-terminal,Armadillo-like helical,RNA</fullName>
    </submittedName>
</protein>
<dbReference type="InterPro" id="IPR057989">
    <property type="entry name" value="TPR_RPAP1/MINIYO-like"/>
</dbReference>
<dbReference type="PANTHER" id="PTHR21483:SF18">
    <property type="entry name" value="RNA POLYMERASE II-ASSOCIATED PROTEIN 1"/>
    <property type="match status" value="1"/>
</dbReference>
<dbReference type="Pfam" id="PF25766">
    <property type="entry name" value="TPR_RPAP1"/>
    <property type="match status" value="1"/>
</dbReference>
<evidence type="ECO:0000259" key="5">
    <source>
        <dbReference type="Pfam" id="PF08620"/>
    </source>
</evidence>
<dbReference type="PANTHER" id="PTHR21483">
    <property type="entry name" value="RNA POLYMERASE II-ASSOCIATED PROTEIN 1"/>
    <property type="match status" value="1"/>
</dbReference>
<dbReference type="InterPro" id="IPR013930">
    <property type="entry name" value="RPAP1_N"/>
</dbReference>
<evidence type="ECO:0000259" key="6">
    <source>
        <dbReference type="Pfam" id="PF08621"/>
    </source>
</evidence>
<keyword evidence="9" id="KW-1185">Reference proteome</keyword>
<keyword evidence="3" id="KW-0804">Transcription</keyword>
<gene>
    <name evidence="8" type="ORF">CINCED_3A007607</name>
</gene>
<dbReference type="InterPro" id="IPR013929">
    <property type="entry name" value="RPAP1_C"/>
</dbReference>
<keyword evidence="4" id="KW-0539">Nucleus</keyword>
<evidence type="ECO:0000313" key="9">
    <source>
        <dbReference type="Proteomes" id="UP000325440"/>
    </source>
</evidence>
<accession>A0A5E4NLH0</accession>
<feature type="domain" description="RPAP1/MINIYO-like TPR repeats" evidence="7">
    <location>
        <begin position="754"/>
        <end position="953"/>
    </location>
</feature>
<dbReference type="SUPFAM" id="SSF48371">
    <property type="entry name" value="ARM repeat"/>
    <property type="match status" value="1"/>
</dbReference>
<evidence type="ECO:0000256" key="3">
    <source>
        <dbReference type="ARBA" id="ARBA00023163"/>
    </source>
</evidence>
<dbReference type="GO" id="GO:0006366">
    <property type="term" value="P:transcription by RNA polymerase II"/>
    <property type="evidence" value="ECO:0007669"/>
    <property type="project" value="InterPro"/>
</dbReference>
<comment type="subcellular location">
    <subcellularLocation>
        <location evidence="1">Nucleus</location>
    </subcellularLocation>
</comment>
<comment type="similarity">
    <text evidence="2">Belongs to the RPAP1 family.</text>
</comment>